<accession>A0A7C9GM21</accession>
<protein>
    <recommendedName>
        <fullName evidence="3">Barstar (barnase inhibitor) domain-containing protein</fullName>
    </recommendedName>
</protein>
<dbReference type="AlphaFoldDB" id="A0A7C9GM21"/>
<dbReference type="EMBL" id="WIOL01000001">
    <property type="protein sequence ID" value="MQT15652.1"/>
    <property type="molecule type" value="Genomic_DNA"/>
</dbReference>
<name>A0A7C9GM21_9SPHN</name>
<dbReference type="RefSeq" id="WP_152576134.1">
    <property type="nucleotide sequence ID" value="NZ_JAATJI010000001.1"/>
</dbReference>
<keyword evidence="2" id="KW-1185">Reference proteome</keyword>
<evidence type="ECO:0008006" key="3">
    <source>
        <dbReference type="Google" id="ProtNLM"/>
    </source>
</evidence>
<proteinExistence type="predicted"/>
<comment type="caution">
    <text evidence="1">The sequence shown here is derived from an EMBL/GenBank/DDBJ whole genome shotgun (WGS) entry which is preliminary data.</text>
</comment>
<evidence type="ECO:0000313" key="2">
    <source>
        <dbReference type="Proteomes" id="UP000481327"/>
    </source>
</evidence>
<dbReference type="OrthoDB" id="7594932at2"/>
<organism evidence="1 2">
    <name type="scientific">Sandarakinorhabdus fusca</name>
    <dbReference type="NCBI Taxonomy" id="1439888"/>
    <lineage>
        <taxon>Bacteria</taxon>
        <taxon>Pseudomonadati</taxon>
        <taxon>Pseudomonadota</taxon>
        <taxon>Alphaproteobacteria</taxon>
        <taxon>Sphingomonadales</taxon>
        <taxon>Sphingosinicellaceae</taxon>
        <taxon>Sandarakinorhabdus</taxon>
    </lineage>
</organism>
<evidence type="ECO:0000313" key="1">
    <source>
        <dbReference type="EMBL" id="MQT15652.1"/>
    </source>
</evidence>
<dbReference type="Proteomes" id="UP000481327">
    <property type="component" value="Unassembled WGS sequence"/>
</dbReference>
<gene>
    <name evidence="1" type="ORF">F3168_00025</name>
</gene>
<sequence length="161" mass="17727">MPYEIFDHSAPVGGRIAFRHTEPGDNPAEYVTPATLASQDIIFAYLDGSTANELEALNSLGVQLKTDHPPYDPHPSKGIRGWYRLMDDLETLGDRETGMVVVVDNAAPLFADPTSWVFELITIWTLQLARWQRRGAPCHLVFQMDANPAVASVYGTIPSGS</sequence>
<reference evidence="1 2" key="1">
    <citation type="submission" date="2019-09" db="EMBL/GenBank/DDBJ databases">
        <title>Polymorphobacter sp. isolated from a lake in China.</title>
        <authorList>
            <person name="Liu Z."/>
        </authorList>
    </citation>
    <scope>NUCLEOTIDE SEQUENCE [LARGE SCALE GENOMIC DNA]</scope>
    <source>
        <strain evidence="1 2">D40P</strain>
    </source>
</reference>